<evidence type="ECO:0000313" key="1">
    <source>
        <dbReference type="EMBL" id="CAD8074530.1"/>
    </source>
</evidence>
<evidence type="ECO:0000313" key="2">
    <source>
        <dbReference type="Proteomes" id="UP000692954"/>
    </source>
</evidence>
<name>A0A8S1M2J9_9CILI</name>
<proteinExistence type="predicted"/>
<protein>
    <submittedName>
        <fullName evidence="1">Uncharacterized protein</fullName>
    </submittedName>
</protein>
<gene>
    <name evidence="1" type="ORF">PSON_ATCC_30995.1.T0320146</name>
</gene>
<sequence>MFQSFQKFYDYENQWNEQEKYHKESTQLIVQDIFDEFQGFIKIEDYKGLDQESNSKSNWLCQRTNHNKIIKSINIKKQKNQITFMYNYKTKEISFSNNFFLCYLHKLIEKKTLGEFVFFIHDWCWIFYFNIFIEKNCRLESLKNFIEKKEKQLNELIFLIEKIMCNARVQSNISFNLCESNIKSKNHIQLIKQIFLLDENQQTNTVELQMMCDNNLYRKVYKNQFQTDRATIQLIQNGDLKKLEMQINSYISSFDCKIQEIYNNLFLEFLIDFQKNKNYQFQEQQKFSEYLDNFQHNYDTFQVRLQLLIQIMCSFLLSIKMNLINLMEEKEVVLINSNKQIQLDMLEYLKKSQSNFQKTEQKSRNILNYFELLLPKREKTILINGYNLSAELQNLKDLIRKNEINLNNSILRLLKVQLLVIRHENEGKEFMKQSMI</sequence>
<reference evidence="1" key="1">
    <citation type="submission" date="2021-01" db="EMBL/GenBank/DDBJ databases">
        <authorList>
            <consortium name="Genoscope - CEA"/>
            <person name="William W."/>
        </authorList>
    </citation>
    <scope>NUCLEOTIDE SEQUENCE</scope>
</reference>
<accession>A0A8S1M2J9</accession>
<dbReference type="EMBL" id="CAJJDN010000032">
    <property type="protein sequence ID" value="CAD8074530.1"/>
    <property type="molecule type" value="Genomic_DNA"/>
</dbReference>
<dbReference type="OrthoDB" id="311647at2759"/>
<organism evidence="1 2">
    <name type="scientific">Paramecium sonneborni</name>
    <dbReference type="NCBI Taxonomy" id="65129"/>
    <lineage>
        <taxon>Eukaryota</taxon>
        <taxon>Sar</taxon>
        <taxon>Alveolata</taxon>
        <taxon>Ciliophora</taxon>
        <taxon>Intramacronucleata</taxon>
        <taxon>Oligohymenophorea</taxon>
        <taxon>Peniculida</taxon>
        <taxon>Parameciidae</taxon>
        <taxon>Paramecium</taxon>
    </lineage>
</organism>
<keyword evidence="2" id="KW-1185">Reference proteome</keyword>
<comment type="caution">
    <text evidence="1">The sequence shown here is derived from an EMBL/GenBank/DDBJ whole genome shotgun (WGS) entry which is preliminary data.</text>
</comment>
<dbReference type="Proteomes" id="UP000692954">
    <property type="component" value="Unassembled WGS sequence"/>
</dbReference>
<dbReference type="AlphaFoldDB" id="A0A8S1M2J9"/>